<dbReference type="GO" id="GO:0016787">
    <property type="term" value="F:hydrolase activity"/>
    <property type="evidence" value="ECO:0007669"/>
    <property type="project" value="UniProtKB-KW"/>
</dbReference>
<evidence type="ECO:0000256" key="4">
    <source>
        <dbReference type="ARBA" id="ARBA00022729"/>
    </source>
</evidence>
<evidence type="ECO:0000313" key="12">
    <source>
        <dbReference type="Proteomes" id="UP001595766"/>
    </source>
</evidence>
<comment type="similarity">
    <text evidence="2">Belongs to the glycosyl hydrolase 81 family.</text>
</comment>
<dbReference type="PROSITE" id="PS51175">
    <property type="entry name" value="CBM6"/>
    <property type="match status" value="1"/>
</dbReference>
<dbReference type="InterPro" id="IPR005084">
    <property type="entry name" value="CBM6"/>
</dbReference>
<proteinExistence type="inferred from homology"/>
<dbReference type="InterPro" id="IPR013783">
    <property type="entry name" value="Ig-like_fold"/>
</dbReference>
<dbReference type="Pfam" id="PF17652">
    <property type="entry name" value="Glyco_hydro81C"/>
    <property type="match status" value="1"/>
</dbReference>
<dbReference type="InterPro" id="IPR040720">
    <property type="entry name" value="GH81_C"/>
</dbReference>
<dbReference type="Gene3D" id="2.70.98.30">
    <property type="entry name" value="Golgi alpha-mannosidase II, domain 4"/>
    <property type="match status" value="1"/>
</dbReference>
<dbReference type="SMART" id="SM00606">
    <property type="entry name" value="CBD_IV"/>
    <property type="match status" value="1"/>
</dbReference>
<dbReference type="EC" id="3.2.1.39" evidence="3"/>
<dbReference type="Gene3D" id="2.60.40.10">
    <property type="entry name" value="Immunoglobulins"/>
    <property type="match status" value="3"/>
</dbReference>
<dbReference type="NCBIfam" id="TIGR04183">
    <property type="entry name" value="Por_Secre_tail"/>
    <property type="match status" value="1"/>
</dbReference>
<feature type="domain" description="CBM6" evidence="10">
    <location>
        <begin position="850"/>
        <end position="995"/>
    </location>
</feature>
<keyword evidence="4" id="KW-0732">Signal</keyword>
<dbReference type="Proteomes" id="UP001595766">
    <property type="component" value="Unassembled WGS sequence"/>
</dbReference>
<dbReference type="Gene3D" id="2.60.120.260">
    <property type="entry name" value="Galactose-binding domain-like"/>
    <property type="match status" value="2"/>
</dbReference>
<keyword evidence="7" id="KW-0326">Glycosidase</keyword>
<dbReference type="InterPro" id="IPR026444">
    <property type="entry name" value="Secre_tail"/>
</dbReference>
<dbReference type="InterPro" id="IPR008979">
    <property type="entry name" value="Galactose-bd-like_sf"/>
</dbReference>
<comment type="catalytic activity">
    <reaction evidence="1">
        <text>Hydrolysis of (1-&gt;3)-beta-D-glucosidic linkages in (1-&gt;3)-beta-D-glucans.</text>
        <dbReference type="EC" id="3.2.1.39"/>
    </reaction>
</comment>
<keyword evidence="5 11" id="KW-0378">Hydrolase</keyword>
<evidence type="ECO:0000259" key="10">
    <source>
        <dbReference type="PROSITE" id="PS51175"/>
    </source>
</evidence>
<dbReference type="EMBL" id="JBHSAV010000092">
    <property type="protein sequence ID" value="MFC3978015.1"/>
    <property type="molecule type" value="Genomic_DNA"/>
</dbReference>
<reference evidence="12" key="1">
    <citation type="journal article" date="2019" name="Int. J. Syst. Evol. Microbiol.">
        <title>The Global Catalogue of Microorganisms (GCM) 10K type strain sequencing project: providing services to taxonomists for standard genome sequencing and annotation.</title>
        <authorList>
            <consortium name="The Broad Institute Genomics Platform"/>
            <consortium name="The Broad Institute Genome Sequencing Center for Infectious Disease"/>
            <person name="Wu L."/>
            <person name="Ma J."/>
        </authorList>
    </citation>
    <scope>NUCLEOTIDE SEQUENCE [LARGE SCALE GENOMIC DNA]</scope>
    <source>
        <strain evidence="12">CECT 8551</strain>
    </source>
</reference>
<dbReference type="Pfam" id="PF03422">
    <property type="entry name" value="CBM_6"/>
    <property type="match status" value="1"/>
</dbReference>
<evidence type="ECO:0000256" key="9">
    <source>
        <dbReference type="ARBA" id="ARBA00023326"/>
    </source>
</evidence>
<evidence type="ECO:0000256" key="7">
    <source>
        <dbReference type="ARBA" id="ARBA00023295"/>
    </source>
</evidence>
<keyword evidence="12" id="KW-1185">Reference proteome</keyword>
<gene>
    <name evidence="11" type="ORF">ACFOUP_16645</name>
</gene>
<keyword evidence="8" id="KW-0961">Cell wall biogenesis/degradation</keyword>
<evidence type="ECO:0000256" key="2">
    <source>
        <dbReference type="ARBA" id="ARBA00010730"/>
    </source>
</evidence>
<evidence type="ECO:0000256" key="5">
    <source>
        <dbReference type="ARBA" id="ARBA00022801"/>
    </source>
</evidence>
<dbReference type="InterPro" id="IPR006584">
    <property type="entry name" value="Cellulose-bd_IV"/>
</dbReference>
<dbReference type="RefSeq" id="WP_241296200.1">
    <property type="nucleotide sequence ID" value="NZ_JAKZGR010000012.1"/>
</dbReference>
<evidence type="ECO:0000256" key="8">
    <source>
        <dbReference type="ARBA" id="ARBA00023316"/>
    </source>
</evidence>
<dbReference type="Pfam" id="PF22352">
    <property type="entry name" value="K319L-like_PKD"/>
    <property type="match status" value="1"/>
</dbReference>
<dbReference type="InterPro" id="IPR005200">
    <property type="entry name" value="Endo-beta-glucanase"/>
</dbReference>
<comment type="caution">
    <text evidence="11">The sequence shown here is derived from an EMBL/GenBank/DDBJ whole genome shotgun (WGS) entry which is preliminary data.</text>
</comment>
<keyword evidence="6" id="KW-0119">Carbohydrate metabolism</keyword>
<protein>
    <recommendedName>
        <fullName evidence="3">glucan endo-1,3-beta-D-glucosidase</fullName>
        <ecNumber evidence="3">3.2.1.39</ecNumber>
    </recommendedName>
</protein>
<dbReference type="Pfam" id="PF18962">
    <property type="entry name" value="Por_Secre_tail"/>
    <property type="match status" value="1"/>
</dbReference>
<name>A0ABV8EQP1_9BACT</name>
<dbReference type="PANTHER" id="PTHR31983">
    <property type="entry name" value="ENDO-1,3(4)-BETA-GLUCANASE 1"/>
    <property type="match status" value="1"/>
</dbReference>
<evidence type="ECO:0000256" key="3">
    <source>
        <dbReference type="ARBA" id="ARBA00012780"/>
    </source>
</evidence>
<dbReference type="PROSITE" id="PS52008">
    <property type="entry name" value="GH81"/>
    <property type="match status" value="1"/>
</dbReference>
<accession>A0ABV8EQP1</accession>
<dbReference type="SUPFAM" id="SSF49785">
    <property type="entry name" value="Galactose-binding domain-like"/>
    <property type="match status" value="1"/>
</dbReference>
<evidence type="ECO:0000256" key="1">
    <source>
        <dbReference type="ARBA" id="ARBA00000382"/>
    </source>
</evidence>
<organism evidence="11 12">
    <name type="scientific">Belliella kenyensis</name>
    <dbReference type="NCBI Taxonomy" id="1472724"/>
    <lineage>
        <taxon>Bacteria</taxon>
        <taxon>Pseudomonadati</taxon>
        <taxon>Bacteroidota</taxon>
        <taxon>Cytophagia</taxon>
        <taxon>Cytophagales</taxon>
        <taxon>Cyclobacteriaceae</taxon>
        <taxon>Belliella</taxon>
    </lineage>
</organism>
<evidence type="ECO:0000313" key="11">
    <source>
        <dbReference type="EMBL" id="MFC3978015.1"/>
    </source>
</evidence>
<dbReference type="PANTHER" id="PTHR31983:SF0">
    <property type="entry name" value="GLUCAN ENDO-1,3-BETA-D-GLUCOSIDASE 2"/>
    <property type="match status" value="1"/>
</dbReference>
<dbReference type="Pfam" id="PF17957">
    <property type="entry name" value="Big_7"/>
    <property type="match status" value="1"/>
</dbReference>
<dbReference type="CDD" id="cd04080">
    <property type="entry name" value="CBM6_cellulase-like"/>
    <property type="match status" value="1"/>
</dbReference>
<keyword evidence="9" id="KW-0624">Polysaccharide degradation</keyword>
<evidence type="ECO:0000256" key="6">
    <source>
        <dbReference type="ARBA" id="ARBA00023277"/>
    </source>
</evidence>
<sequence>MLRIKNSMFFGLVFSLLVIVTLDTKGQFVPVGNGGYTETFPGTDAAGRNGFPPGQPQLSGNVVGKPVPTNDWWSLLLQSDHVSNLFNYPMAMKTIPAGLVVSYIPWGVFDDQEPIVVGLSGLSASRATVADYTDWTVTFDWTSGARNLQVTSGIAMPFLYFKKSTDDLLQITVNLGNVSIQNELLIIENARNGADFVFYAPTGSTWIQNGKVYSSTLNGKDYWSMAMLPLTTTNVSQTAELYKEYAYVFPKNTLTKWSFDENTSKVRTDFTIEADVKEGTANAPLIGLLPHQWANLSSDSPRPDLLSYSSVRGEIKTMAATSFSVENTYLGILPTLPYQANYSEGFSIAELDSKVKRLENDGLSTWTDSYNEGQVMNRLIQTARIAHEMGNFESRDKMLATIKERLEDWLTAKPGQVAFLFYYNKTWSAMLGYPAGHGQDSNLNDHHFHWGYFIHAAAFLEQFEPGWAEGWGEMVNLLVRDAASPDRDDDMFPFLRNFSPYAGHCWANGFASFPQGNDQESTSESMQFNSALIHWGTITGNKEIRDLGIYLYTTEQTAIEEYWFDMYERNFGPNQQYSLVSRVWGNSYDNGTFWTDDIAASYGIELYPIHGGSLYLGHHQDYATKLWREIEQNTGILRNEANVNLWHDVKWQYLAFTDPQKAIDLYDSYPERELKFGVSDAQTYYWLHVMNAMGIVDVSVTADYPTASVFINDGKRTYVANNYEKTAITVTFSDGFELEVPARTMVSSNDVDIESELTSSFTQAYVNGSVDLSLIITKGEPTKVEFFRGSEMIGEMTEGPFDFKAMSLPLGVHDFYAKVFEGEKLAVSNIVTVTVGEQVPYMGTPWAIPGTIEAAHYDVFEGGRGQGITYSDVSMSNEGDFRKEEGVDAIVVAGEGATVGWIVSGEWLEYTVNVEKAGLYSMEFRYASGNSSGGGPFWLEMNGKKITDDIRVESTQDWDAWSSQKVENIPLIGGENILRLAFGNGEMNIGRMTFSFEGESPFSQPTADAGSNIVVILPAQSTLLTGTGTDPEGGNLVYHWLQVYGPNRATIADPTAAVTMIEDLVEGIYNFELTVSNGEYQAKKQLLVIVSSDGIIAPIVAINTPSNNQTFLGGRPIQISAIAKDLDGSIEEVEFYAGDEAIGKATQEPWSISWTGEVGSYVLSATAKDNDGNTASSSPVNVRFTEAPSCSGIAENGDFRFEFSDDLNNPTITFIPNVPGMGDQTLILYYGTQANGNFPGYGVRPNQPFRLNAPEGTTVWFYYTYSHPTQGEKNTAGQRISYVVGTCQGTGEGGGGEDPTGPGIDFPITFEENLMWPTLITNFDGGDLTVIDNPHQDGNTSAKVARMVKGAGQLWGGSFLTKATPIDFSKGTDFKVSVRAPRAGTKMLLKFENEFDGGQFYEQELLIPEANKWVELTFDMSGRNPSLVFKKIVLIFELGTVGDGSSSFTWYVDNIRQGDQGENPGVEKMNQVITFEPIITQIIGDVPFDLYARADSDLPVSFQADSDHISIAGNTVTIIKAGRATVLALQEGNESYHPALPVSQSFCINPAKPTISLDGLGSGMVTLTSSAAVGNQWYLNGQIIAGATNQSYEASVDGVFSVATRVDDCMSAISDPITLIVNSLDREVTAPITFYPNPSENHFFIKGVLEPIRSLELSDMVGRIHTMSAEDMEGLLKIDISHLPAGVYMLRMIHGNTQTIHKILKK</sequence>